<dbReference type="EMBL" id="SMCO01000001">
    <property type="protein sequence ID" value="TCV90195.1"/>
    <property type="molecule type" value="Genomic_DNA"/>
</dbReference>
<dbReference type="PROSITE" id="PS51833">
    <property type="entry name" value="HDOD"/>
    <property type="match status" value="1"/>
</dbReference>
<evidence type="ECO:0000313" key="3">
    <source>
        <dbReference type="Proteomes" id="UP000295367"/>
    </source>
</evidence>
<dbReference type="Proteomes" id="UP000295367">
    <property type="component" value="Unassembled WGS sequence"/>
</dbReference>
<evidence type="ECO:0000313" key="2">
    <source>
        <dbReference type="EMBL" id="TCV90195.1"/>
    </source>
</evidence>
<dbReference type="Gene3D" id="3.30.450.40">
    <property type="match status" value="1"/>
</dbReference>
<accession>A0A4R3YCL3</accession>
<protein>
    <submittedName>
        <fullName evidence="2">HD-like signal output (HDOD) protein</fullName>
    </submittedName>
</protein>
<dbReference type="AlphaFoldDB" id="A0A4R3YCL3"/>
<name>A0A4R3YCL3_9PROT</name>
<dbReference type="RefSeq" id="WP_124947836.1">
    <property type="nucleotide sequence ID" value="NZ_BHVT01000073.1"/>
</dbReference>
<keyword evidence="3" id="KW-1185">Reference proteome</keyword>
<proteinExistence type="predicted"/>
<dbReference type="Gene3D" id="1.10.3210.10">
    <property type="entry name" value="Hypothetical protein af1432"/>
    <property type="match status" value="1"/>
</dbReference>
<gene>
    <name evidence="2" type="ORF">EDC63_101162</name>
</gene>
<organism evidence="2 3">
    <name type="scientific">Sulfurirhabdus autotrophica</name>
    <dbReference type="NCBI Taxonomy" id="1706046"/>
    <lineage>
        <taxon>Bacteria</taxon>
        <taxon>Pseudomonadati</taxon>
        <taxon>Pseudomonadota</taxon>
        <taxon>Betaproteobacteria</taxon>
        <taxon>Nitrosomonadales</taxon>
        <taxon>Sulfuricellaceae</taxon>
        <taxon>Sulfurirhabdus</taxon>
    </lineage>
</organism>
<sequence length="487" mass="55926">MEKSIDNWVDEFRNKEIPVLRKTAKEFQRMSSNTRDLTPSRIAAVVYRDPLMTLRILRFINGMHRGRLAGEVTTIEHAIMMLGIDPFFKQFSQLTFIDDHLGYSRYAFVGLMRVISRAHHAAYQAWDWAVLRNDVKAEEVYTGTLVQSLGEQMFWCFAPEVHLDIVKSMRQDKLPFIETQKALLGFEFSQFQMALARAWNLPELYIDFMDPENSERPRVIDIRLADSIARRSDRGWYQEALWQDMKDVALLLRMEEEPIIARIHQNAIIAARQWELYGVTPAAAWLPLLPGTWPEDEIPDEIVPTAIESDEEALCFMPQPAVMKHVMQEIGSHLDGTFNLQQLMALVLKGMHDGIGLNRVVFALMTPDRKSVKAKFVLGAEANSPLRQFEYSLSTPHLFTRLMSKQQGLWFNASNKEKFAPLLPAEIIKIIGEGEFFAMAVHIHDKPVGMFYADRKHGDCELDAHSYEEFKALCLRASEGLAHLAKK</sequence>
<dbReference type="InterPro" id="IPR013976">
    <property type="entry name" value="HDOD"/>
</dbReference>
<dbReference type="SUPFAM" id="SSF109604">
    <property type="entry name" value="HD-domain/PDEase-like"/>
    <property type="match status" value="1"/>
</dbReference>
<comment type="caution">
    <text evidence="2">The sequence shown here is derived from an EMBL/GenBank/DDBJ whole genome shotgun (WGS) entry which is preliminary data.</text>
</comment>
<dbReference type="InterPro" id="IPR052340">
    <property type="entry name" value="RNase_Y/CdgJ"/>
</dbReference>
<evidence type="ECO:0000259" key="1">
    <source>
        <dbReference type="PROSITE" id="PS51833"/>
    </source>
</evidence>
<feature type="domain" description="HDOD" evidence="1">
    <location>
        <begin position="17"/>
        <end position="215"/>
    </location>
</feature>
<dbReference type="InterPro" id="IPR029016">
    <property type="entry name" value="GAF-like_dom_sf"/>
</dbReference>
<dbReference type="PANTHER" id="PTHR33525:SF4">
    <property type="entry name" value="CYCLIC DI-GMP PHOSPHODIESTERASE CDGJ"/>
    <property type="match status" value="1"/>
</dbReference>
<dbReference type="PANTHER" id="PTHR33525">
    <property type="match status" value="1"/>
</dbReference>
<reference evidence="2 3" key="1">
    <citation type="submission" date="2019-03" db="EMBL/GenBank/DDBJ databases">
        <title>Genomic Encyclopedia of Type Strains, Phase IV (KMG-IV): sequencing the most valuable type-strain genomes for metagenomic binning, comparative biology and taxonomic classification.</title>
        <authorList>
            <person name="Goeker M."/>
        </authorList>
    </citation>
    <scope>NUCLEOTIDE SEQUENCE [LARGE SCALE GENOMIC DNA]</scope>
    <source>
        <strain evidence="2 3">DSM 100309</strain>
    </source>
</reference>
<dbReference type="Pfam" id="PF08668">
    <property type="entry name" value="HDOD"/>
    <property type="match status" value="1"/>
</dbReference>
<dbReference type="OrthoDB" id="9126875at2"/>